<dbReference type="InParanoid" id="Q4UBG7"/>
<dbReference type="InterPro" id="IPR032776">
    <property type="entry name" value="CECR6/TMEM121"/>
</dbReference>
<feature type="transmembrane region" description="Helical" evidence="2">
    <location>
        <begin position="158"/>
        <end position="178"/>
    </location>
</feature>
<dbReference type="EMBL" id="CR940352">
    <property type="protein sequence ID" value="CAI75834.1"/>
    <property type="molecule type" value="Genomic_DNA"/>
</dbReference>
<keyword evidence="2" id="KW-0472">Membrane</keyword>
<name>Q4UBG7_THEAN</name>
<dbReference type="KEGG" id="tan:TA18605"/>
<keyword evidence="2" id="KW-1133">Transmembrane helix</keyword>
<evidence type="ECO:0000256" key="2">
    <source>
        <dbReference type="SAM" id="Phobius"/>
    </source>
</evidence>
<dbReference type="GeneID" id="3865249"/>
<dbReference type="Pfam" id="PF14997">
    <property type="entry name" value="CECR6_TMEM121"/>
    <property type="match status" value="1"/>
</dbReference>
<sequence>MQSIGLMYYMYICQPKFIYMSILDAFCLFKWIISMLPKLVGHKGSNCWVLYSRIFTIKAFIVFFWVLPVKPHSKGVLLKSRGGRSLEIMLLLFITPTVYTILAFSTGIHLYGGVNMVSSERLIHCDLIIHVIFDYLDIIDIFHKFSIDYNSLINTFNFYKIFCSVFLVTPIFLHSYTFPHFSTTTTHNTDNTIDTVNNNSVSSNVNNSGRVMKRDEIYFCRKFAGIVGIFFVDLPFLFIRIYTWQSTVHYSAFAPFMLKNLCFLLLQISRIRHNLSGVDSSQSSNKHKITAQTDSTYTNKKKYNRNEIKLIKMNEMILKIILMINVDVKCEFVTVTGPRPTTNPQKGLSYTKENLVYGMELLDYTNLERIFISSDYRIFLFCFHLIVLTSLLFLFIWSILGPISDALFIAIFTFTRLTAFVFSLIVMCNYVDSLRLLEFISSKWPGESIHYIFILFSFKPVMQRGGWFPLSPSFYLFIYSLKGDLLISLI</sequence>
<dbReference type="VEuPathDB" id="PiroplasmaDB:TA18605"/>
<feature type="transmembrane region" description="Helical" evidence="2">
    <location>
        <begin position="248"/>
        <end position="266"/>
    </location>
</feature>
<dbReference type="RefSeq" id="XP_955310.1">
    <property type="nucleotide sequence ID" value="XM_950217.1"/>
</dbReference>
<dbReference type="OrthoDB" id="391274at2759"/>
<proteinExistence type="inferred from homology"/>
<evidence type="ECO:0000313" key="4">
    <source>
        <dbReference type="Proteomes" id="UP000001950"/>
    </source>
</evidence>
<feature type="transmembrane region" description="Helical" evidence="2">
    <location>
        <begin position="48"/>
        <end position="67"/>
    </location>
</feature>
<feature type="transmembrane region" description="Helical" evidence="2">
    <location>
        <begin position="378"/>
        <end position="400"/>
    </location>
</feature>
<organism evidence="3 4">
    <name type="scientific">Theileria annulata</name>
    <dbReference type="NCBI Taxonomy" id="5874"/>
    <lineage>
        <taxon>Eukaryota</taxon>
        <taxon>Sar</taxon>
        <taxon>Alveolata</taxon>
        <taxon>Apicomplexa</taxon>
        <taxon>Aconoidasida</taxon>
        <taxon>Piroplasmida</taxon>
        <taxon>Theileriidae</taxon>
        <taxon>Theileria</taxon>
    </lineage>
</organism>
<feature type="transmembrane region" description="Helical" evidence="2">
    <location>
        <begin position="88"/>
        <end position="111"/>
    </location>
</feature>
<reference evidence="3 4" key="1">
    <citation type="journal article" date="2005" name="Science">
        <title>Genome of the host-cell transforming parasite Theileria annulata compared with T. parva.</title>
        <authorList>
            <person name="Pain A."/>
            <person name="Renauld H."/>
            <person name="Berriman M."/>
            <person name="Murphy L."/>
            <person name="Yeats C.A."/>
            <person name="Weir W."/>
            <person name="Kerhornou A."/>
            <person name="Aslett M."/>
            <person name="Bishop R."/>
            <person name="Bouchier C."/>
            <person name="Cochet M."/>
            <person name="Coulson R.M.R."/>
            <person name="Cronin A."/>
            <person name="de Villiers E.P."/>
            <person name="Fraser A."/>
            <person name="Fosker N."/>
            <person name="Gardner M."/>
            <person name="Goble A."/>
            <person name="Griffiths-Jones S."/>
            <person name="Harris D.E."/>
            <person name="Katzer F."/>
            <person name="Larke N."/>
            <person name="Lord A."/>
            <person name="Maser P."/>
            <person name="McKellar S."/>
            <person name="Mooney P."/>
            <person name="Morton F."/>
            <person name="Nene V."/>
            <person name="O'Neil S."/>
            <person name="Price C."/>
            <person name="Quail M.A."/>
            <person name="Rabbinowitsch E."/>
            <person name="Rawlings N.D."/>
            <person name="Rutter S."/>
            <person name="Saunders D."/>
            <person name="Seeger K."/>
            <person name="Shah T."/>
            <person name="Squares R."/>
            <person name="Squares S."/>
            <person name="Tivey A."/>
            <person name="Walker A.R."/>
            <person name="Woodward J."/>
            <person name="Dobbelaere D.A.E."/>
            <person name="Langsley G."/>
            <person name="Rajandream M.A."/>
            <person name="McKeever D."/>
            <person name="Shiels B."/>
            <person name="Tait A."/>
            <person name="Barrell B.G."/>
            <person name="Hall N."/>
        </authorList>
    </citation>
    <scope>NUCLEOTIDE SEQUENCE [LARGE SCALE GENOMIC DNA]</scope>
    <source>
        <strain evidence="4">Ankara</strain>
    </source>
</reference>
<protein>
    <submittedName>
        <fullName evidence="3">Integral membrane protein</fullName>
    </submittedName>
</protein>
<gene>
    <name evidence="3" type="ORF">TA18605</name>
</gene>
<keyword evidence="4" id="KW-1185">Reference proteome</keyword>
<keyword evidence="2" id="KW-0812">Transmembrane</keyword>
<evidence type="ECO:0000256" key="1">
    <source>
        <dbReference type="ARBA" id="ARBA00007711"/>
    </source>
</evidence>
<comment type="similarity">
    <text evidence="1">Belongs to the TMEM121 family.</text>
</comment>
<dbReference type="Proteomes" id="UP000001950">
    <property type="component" value="Chromosome 3"/>
</dbReference>
<feature type="transmembrane region" description="Helical" evidence="2">
    <location>
        <begin position="406"/>
        <end position="431"/>
    </location>
</feature>
<dbReference type="AlphaFoldDB" id="Q4UBG7"/>
<evidence type="ECO:0000313" key="3">
    <source>
        <dbReference type="EMBL" id="CAI75834.1"/>
    </source>
</evidence>
<feature type="transmembrane region" description="Helical" evidence="2">
    <location>
        <begin position="17"/>
        <end position="36"/>
    </location>
</feature>
<accession>Q4UBG7</accession>
<dbReference type="eggNOG" id="ENOG502SF5D">
    <property type="taxonomic scope" value="Eukaryota"/>
</dbReference>
<feature type="transmembrane region" description="Helical" evidence="2">
    <location>
        <begin position="223"/>
        <end position="242"/>
    </location>
</feature>